<feature type="compositionally biased region" description="Basic and acidic residues" evidence="1">
    <location>
        <begin position="7"/>
        <end position="18"/>
    </location>
</feature>
<feature type="transmembrane region" description="Helical" evidence="2">
    <location>
        <begin position="257"/>
        <end position="276"/>
    </location>
</feature>
<keyword evidence="2" id="KW-0812">Transmembrane</keyword>
<dbReference type="Proteomes" id="UP000659654">
    <property type="component" value="Unassembled WGS sequence"/>
</dbReference>
<feature type="transmembrane region" description="Helical" evidence="2">
    <location>
        <begin position="323"/>
        <end position="346"/>
    </location>
</feature>
<dbReference type="InterPro" id="IPR045400">
    <property type="entry name" value="Wolframin_Cys-rich"/>
</dbReference>
<feature type="region of interest" description="Disordered" evidence="1">
    <location>
        <begin position="1"/>
        <end position="24"/>
    </location>
</feature>
<feature type="transmembrane region" description="Helical" evidence="2">
    <location>
        <begin position="462"/>
        <end position="482"/>
    </location>
</feature>
<protein>
    <submittedName>
        <fullName evidence="5">(pine wood nematode) hypothetical protein</fullName>
    </submittedName>
</protein>
<dbReference type="GO" id="GO:0005789">
    <property type="term" value="C:endoplasmic reticulum membrane"/>
    <property type="evidence" value="ECO:0007669"/>
    <property type="project" value="TreeGrafter"/>
</dbReference>
<keyword evidence="2" id="KW-0472">Membrane</keyword>
<feature type="domain" description="Wolframin cysteine-rich" evidence="4">
    <location>
        <begin position="499"/>
        <end position="571"/>
    </location>
</feature>
<dbReference type="PRINTS" id="PR02060">
    <property type="entry name" value="WOLFFAMILY"/>
</dbReference>
<evidence type="ECO:0000256" key="1">
    <source>
        <dbReference type="SAM" id="MobiDB-lite"/>
    </source>
</evidence>
<name>A0A7I8XFL7_BURXY</name>
<feature type="transmembrane region" description="Helical" evidence="2">
    <location>
        <begin position="358"/>
        <end position="379"/>
    </location>
</feature>
<evidence type="ECO:0000256" key="2">
    <source>
        <dbReference type="SAM" id="Phobius"/>
    </source>
</evidence>
<gene>
    <name evidence="5" type="ORF">BXYJ_LOCUS416</name>
</gene>
<proteinExistence type="predicted"/>
<comment type="caution">
    <text evidence="5">The sequence shown here is derived from an EMBL/GenBank/DDBJ whole genome shotgun (WGS) entry which is preliminary data.</text>
</comment>
<dbReference type="Pfam" id="PF19913">
    <property type="entry name" value="WCOB"/>
    <property type="match status" value="1"/>
</dbReference>
<evidence type="ECO:0000259" key="4">
    <source>
        <dbReference type="Pfam" id="PF20053"/>
    </source>
</evidence>
<dbReference type="GO" id="GO:0055074">
    <property type="term" value="P:calcium ion homeostasis"/>
    <property type="evidence" value="ECO:0007669"/>
    <property type="project" value="TreeGrafter"/>
</dbReference>
<feature type="transmembrane region" description="Helical" evidence="2">
    <location>
        <begin position="283"/>
        <end position="303"/>
    </location>
</feature>
<dbReference type="OrthoDB" id="5865303at2759"/>
<dbReference type="EMBL" id="CAJFDI010000001">
    <property type="protein sequence ID" value="CAD5208180.1"/>
    <property type="molecule type" value="Genomic_DNA"/>
</dbReference>
<feature type="domain" description="Wolframin OB-fold" evidence="3">
    <location>
        <begin position="589"/>
        <end position="709"/>
    </location>
</feature>
<dbReference type="Pfam" id="PF20053">
    <property type="entry name" value="WC-rich"/>
    <property type="match status" value="1"/>
</dbReference>
<evidence type="ECO:0000313" key="5">
    <source>
        <dbReference type="EMBL" id="CAD5208180.1"/>
    </source>
</evidence>
<dbReference type="AlphaFoldDB" id="A0A7I8XFL7"/>
<reference evidence="5" key="1">
    <citation type="submission" date="2020-09" db="EMBL/GenBank/DDBJ databases">
        <authorList>
            <person name="Kikuchi T."/>
        </authorList>
    </citation>
    <scope>NUCLEOTIDE SEQUENCE</scope>
    <source>
        <strain evidence="5">Ka4C1</strain>
    </source>
</reference>
<sequence>MSRFRFGRRDSSGDEGPSRRLANSAVASADWYSKDAAKRIYRAFHQHPDGLKSEDRLKKLINEFGDEKMSQTEILERLLANADLEETLNEIENDNEDPEEQEFVENVMPKVLEERIKQHKKVNSLDSLVEYLLDKLHQQWRTLIYAVFPLHQLQTLVLICLVQFISVGTIVNTLPIIAAYISFFFMFYFTLKMFHDKTIVKEKLVWSRVFRLFDKKEADRTSDTYFQLVNWDPYIYFFISLFFFLFSVGAAEKVLPNSILFCGISLFLGALCFVALADDSDKYALLAILANFLSCVPIILSKMKISIGFWRLWKPLFELKLGMLRVSFSLPAISLLAVPIIYIIMAKKRHQSADFFRIVVPQIVCIAWMDIAMTMWLIGYRYFNLPGLVLTGALVSLVVFPSFVGVVLAAGIGISQLKSAIELITAIKLSITIGVLLLPFFFRKIYQNFAKRFKFKMGSVGKHWSLLAVYIVALVMAISFMYEGTNAFDSNQEATNMTWPQFEKFCGFSGANIIKSQEQCSQLKGTAVNWKGQIQSVRIVSIDNSFETLLDFLPDTIGQTLRCFYDTDSADTQALPQGMTPNECSLTIHNIYTFEIEVTGPYGERLISSNKGQVLLQASNLFKDILQLIEEGDVVRFVGYFDQYPIFSYPPRLKLLQLECETCKKLINNKKNKALKVTSVKKENKRIWNRINYAFRFMFNFIFSPVLYMS</sequence>
<accession>A0A7I8XFL7</accession>
<dbReference type="PANTHER" id="PTHR13098">
    <property type="entry name" value="WOLFRAMIN"/>
    <property type="match status" value="1"/>
</dbReference>
<feature type="transmembrane region" description="Helical" evidence="2">
    <location>
        <begin position="234"/>
        <end position="251"/>
    </location>
</feature>
<dbReference type="InterPro" id="IPR045461">
    <property type="entry name" value="Wolframin_OB_fold"/>
</dbReference>
<evidence type="ECO:0000313" key="6">
    <source>
        <dbReference type="Proteomes" id="UP000659654"/>
    </source>
</evidence>
<dbReference type="GO" id="GO:0030968">
    <property type="term" value="P:endoplasmic reticulum unfolded protein response"/>
    <property type="evidence" value="ECO:0007669"/>
    <property type="project" value="TreeGrafter"/>
</dbReference>
<evidence type="ECO:0000259" key="3">
    <source>
        <dbReference type="Pfam" id="PF19913"/>
    </source>
</evidence>
<keyword evidence="2" id="KW-1133">Transmembrane helix</keyword>
<dbReference type="PANTHER" id="PTHR13098:SF3">
    <property type="entry name" value="WOLFRAMIN"/>
    <property type="match status" value="1"/>
</dbReference>
<feature type="transmembrane region" description="Helical" evidence="2">
    <location>
        <begin position="423"/>
        <end position="442"/>
    </location>
</feature>
<feature type="transmembrane region" description="Helical" evidence="2">
    <location>
        <begin position="385"/>
        <end position="411"/>
    </location>
</feature>
<dbReference type="InterPro" id="IPR026209">
    <property type="entry name" value="Wolframin_fam"/>
</dbReference>
<keyword evidence="6" id="KW-1185">Reference proteome</keyword>
<feature type="transmembrane region" description="Helical" evidence="2">
    <location>
        <begin position="691"/>
        <end position="709"/>
    </location>
</feature>
<organism evidence="5 6">
    <name type="scientific">Bursaphelenchus xylophilus</name>
    <name type="common">Pinewood nematode worm</name>
    <name type="synonym">Aphelenchoides xylophilus</name>
    <dbReference type="NCBI Taxonomy" id="6326"/>
    <lineage>
        <taxon>Eukaryota</taxon>
        <taxon>Metazoa</taxon>
        <taxon>Ecdysozoa</taxon>
        <taxon>Nematoda</taxon>
        <taxon>Chromadorea</taxon>
        <taxon>Rhabditida</taxon>
        <taxon>Tylenchina</taxon>
        <taxon>Tylenchomorpha</taxon>
        <taxon>Aphelenchoidea</taxon>
        <taxon>Aphelenchoididae</taxon>
        <taxon>Bursaphelenchus</taxon>
    </lineage>
</organism>
<feature type="transmembrane region" description="Helical" evidence="2">
    <location>
        <begin position="143"/>
        <end position="164"/>
    </location>
</feature>
<dbReference type="EMBL" id="CAJFCV020000001">
    <property type="protein sequence ID" value="CAG9080544.1"/>
    <property type="molecule type" value="Genomic_DNA"/>
</dbReference>
<feature type="transmembrane region" description="Helical" evidence="2">
    <location>
        <begin position="170"/>
        <end position="191"/>
    </location>
</feature>
<dbReference type="Proteomes" id="UP000582659">
    <property type="component" value="Unassembled WGS sequence"/>
</dbReference>